<dbReference type="Proteomes" id="UP000192907">
    <property type="component" value="Unassembled WGS sequence"/>
</dbReference>
<sequence length="45" mass="5398">MEVVVDKNPVILILIFPNIALLNFEDFWFRNFRLLPMVPFYLEIG</sequence>
<name>A0A1Y6BSI6_9BACT</name>
<dbReference type="AlphaFoldDB" id="A0A1Y6BSI6"/>
<accession>A0A1Y6BSI6</accession>
<keyword evidence="2" id="KW-1185">Reference proteome</keyword>
<organism evidence="1 2">
    <name type="scientific">Pseudobacteriovorax antillogorgiicola</name>
    <dbReference type="NCBI Taxonomy" id="1513793"/>
    <lineage>
        <taxon>Bacteria</taxon>
        <taxon>Pseudomonadati</taxon>
        <taxon>Bdellovibrionota</taxon>
        <taxon>Oligoflexia</taxon>
        <taxon>Oligoflexales</taxon>
        <taxon>Pseudobacteriovoracaceae</taxon>
        <taxon>Pseudobacteriovorax</taxon>
    </lineage>
</organism>
<reference evidence="2" key="1">
    <citation type="submission" date="2017-04" db="EMBL/GenBank/DDBJ databases">
        <authorList>
            <person name="Varghese N."/>
            <person name="Submissions S."/>
        </authorList>
    </citation>
    <scope>NUCLEOTIDE SEQUENCE [LARGE SCALE GENOMIC DNA]</scope>
    <source>
        <strain evidence="2">RKEM611</strain>
    </source>
</reference>
<evidence type="ECO:0000313" key="1">
    <source>
        <dbReference type="EMBL" id="SMF22921.1"/>
    </source>
</evidence>
<protein>
    <submittedName>
        <fullName evidence="1">Uncharacterized protein</fullName>
    </submittedName>
</protein>
<proteinExistence type="predicted"/>
<evidence type="ECO:0000313" key="2">
    <source>
        <dbReference type="Proteomes" id="UP000192907"/>
    </source>
</evidence>
<gene>
    <name evidence="1" type="ORF">SAMN06296036_107250</name>
</gene>
<dbReference type="EMBL" id="FWZT01000007">
    <property type="protein sequence ID" value="SMF22921.1"/>
    <property type="molecule type" value="Genomic_DNA"/>
</dbReference>